<dbReference type="Pfam" id="PF00890">
    <property type="entry name" value="FAD_binding_2"/>
    <property type="match status" value="1"/>
</dbReference>
<dbReference type="FunFam" id="3.90.700.10:FF:000003">
    <property type="entry name" value="Fumarate reductase flavoprotein subunit"/>
    <property type="match status" value="1"/>
</dbReference>
<evidence type="ECO:0000259" key="4">
    <source>
        <dbReference type="Pfam" id="PF02910"/>
    </source>
</evidence>
<dbReference type="InterPro" id="IPR027477">
    <property type="entry name" value="Succ_DH/fumarate_Rdtase_cat_sf"/>
</dbReference>
<dbReference type="AlphaFoldDB" id="X0T7D0"/>
<dbReference type="Gene3D" id="1.20.58.100">
    <property type="entry name" value="Fumarate reductase/succinate dehydrogenase flavoprotein-like, C-terminal domain"/>
    <property type="match status" value="1"/>
</dbReference>
<feature type="non-terminal residue" evidence="5">
    <location>
        <position position="370"/>
    </location>
</feature>
<dbReference type="PANTHER" id="PTHR11632">
    <property type="entry name" value="SUCCINATE DEHYDROGENASE 2 FLAVOPROTEIN SUBUNIT"/>
    <property type="match status" value="1"/>
</dbReference>
<comment type="caution">
    <text evidence="5">The sequence shown here is derived from an EMBL/GenBank/DDBJ whole genome shotgun (WGS) entry which is preliminary data.</text>
</comment>
<sequence>MQTLYDTLQKYANVTRYDECYVSSILIEDGSFRGVTAWDLTSGEFFLIQGKALVIATGGACRMFGFTTYSLTATGDGLAMAYRAGLPIKDLEFVQFHPTGLVPSGILITEAARGEGGYLLNNQDERFMEKYAPAKMEVAPRDIVSRSEITEIEEGRGFSGPDGLDYLHIDLRHLGADKINERLPMIREIAMRFNFIDPIYQPIPIRPAAHYFMGGVHTDIDGATPAEGIWAAGEAGCESLHGANRLGANSTAECLVWGRIAGDEAAKYASSQKTLPPLPKESTLKDAEAQLFSRFSPDGKENAYALRKELQKTMDSQVGVFRTGPELETALNKIKELKQRVSDFRVTDRGRIYNTDLLSALEADNLLDLA</sequence>
<proteinExistence type="predicted"/>
<dbReference type="Gene3D" id="3.50.50.60">
    <property type="entry name" value="FAD/NAD(P)-binding domain"/>
    <property type="match status" value="1"/>
</dbReference>
<protein>
    <recommendedName>
        <fullName evidence="6">FAD-dependent oxidoreductase 2 FAD binding domain-containing protein</fullName>
    </recommendedName>
</protein>
<dbReference type="InterPro" id="IPR015939">
    <property type="entry name" value="Fum_Rdtase/Succ_DH_flav-like_C"/>
</dbReference>
<gene>
    <name evidence="5" type="ORF">S01H1_09488</name>
</gene>
<keyword evidence="2" id="KW-0560">Oxidoreductase</keyword>
<organism evidence="5">
    <name type="scientific">marine sediment metagenome</name>
    <dbReference type="NCBI Taxonomy" id="412755"/>
    <lineage>
        <taxon>unclassified sequences</taxon>
        <taxon>metagenomes</taxon>
        <taxon>ecological metagenomes</taxon>
    </lineage>
</organism>
<dbReference type="Pfam" id="PF02910">
    <property type="entry name" value="Succ_DH_flav_C"/>
    <property type="match status" value="1"/>
</dbReference>
<feature type="domain" description="Fumarate reductase/succinate dehydrogenase flavoprotein-like C-terminal" evidence="4">
    <location>
        <begin position="307"/>
        <end position="370"/>
    </location>
</feature>
<keyword evidence="1" id="KW-0285">Flavoprotein</keyword>
<name>X0T7D0_9ZZZZ</name>
<dbReference type="SUPFAM" id="SSF56425">
    <property type="entry name" value="Succinate dehydrogenase/fumarate reductase flavoprotein, catalytic domain"/>
    <property type="match status" value="1"/>
</dbReference>
<dbReference type="InterPro" id="IPR037099">
    <property type="entry name" value="Fum_R/Succ_DH_flav-like_C_sf"/>
</dbReference>
<dbReference type="SUPFAM" id="SSF51905">
    <property type="entry name" value="FAD/NAD(P)-binding domain"/>
    <property type="match status" value="1"/>
</dbReference>
<accession>X0T7D0</accession>
<dbReference type="InterPro" id="IPR030664">
    <property type="entry name" value="SdhA/FrdA/AprA"/>
</dbReference>
<evidence type="ECO:0000256" key="1">
    <source>
        <dbReference type="ARBA" id="ARBA00022630"/>
    </source>
</evidence>
<evidence type="ECO:0000256" key="2">
    <source>
        <dbReference type="ARBA" id="ARBA00023002"/>
    </source>
</evidence>
<evidence type="ECO:0008006" key="6">
    <source>
        <dbReference type="Google" id="ProtNLM"/>
    </source>
</evidence>
<reference evidence="5" key="1">
    <citation type="journal article" date="2014" name="Front. Microbiol.">
        <title>High frequency of phylogenetically diverse reductive dehalogenase-homologous genes in deep subseafloor sedimentary metagenomes.</title>
        <authorList>
            <person name="Kawai M."/>
            <person name="Futagami T."/>
            <person name="Toyoda A."/>
            <person name="Takaki Y."/>
            <person name="Nishi S."/>
            <person name="Hori S."/>
            <person name="Arai W."/>
            <person name="Tsubouchi T."/>
            <person name="Morono Y."/>
            <person name="Uchiyama I."/>
            <person name="Ito T."/>
            <person name="Fujiyama A."/>
            <person name="Inagaki F."/>
            <person name="Takami H."/>
        </authorList>
    </citation>
    <scope>NUCLEOTIDE SEQUENCE</scope>
    <source>
        <strain evidence="5">Expedition CK06-06</strain>
    </source>
</reference>
<dbReference type="PANTHER" id="PTHR11632:SF51">
    <property type="entry name" value="SUCCINATE DEHYDROGENASE [UBIQUINONE] FLAVOPROTEIN SUBUNIT, MITOCHONDRIAL"/>
    <property type="match status" value="1"/>
</dbReference>
<evidence type="ECO:0000259" key="3">
    <source>
        <dbReference type="Pfam" id="PF00890"/>
    </source>
</evidence>
<dbReference type="InterPro" id="IPR036188">
    <property type="entry name" value="FAD/NAD-bd_sf"/>
</dbReference>
<dbReference type="SUPFAM" id="SSF46977">
    <property type="entry name" value="Succinate dehydrogenase/fumarate reductase flavoprotein C-terminal domain"/>
    <property type="match status" value="1"/>
</dbReference>
<evidence type="ECO:0000313" key="5">
    <source>
        <dbReference type="EMBL" id="GAF84087.1"/>
    </source>
</evidence>
<dbReference type="GO" id="GO:0016491">
    <property type="term" value="F:oxidoreductase activity"/>
    <property type="evidence" value="ECO:0007669"/>
    <property type="project" value="UniProtKB-KW"/>
</dbReference>
<dbReference type="Gene3D" id="3.90.700.10">
    <property type="entry name" value="Succinate dehydrogenase/fumarate reductase flavoprotein, catalytic domain"/>
    <property type="match status" value="1"/>
</dbReference>
<dbReference type="InterPro" id="IPR003953">
    <property type="entry name" value="FAD-dep_OxRdtase_2_FAD-bd"/>
</dbReference>
<dbReference type="EMBL" id="BARS01004848">
    <property type="protein sequence ID" value="GAF84087.1"/>
    <property type="molecule type" value="Genomic_DNA"/>
</dbReference>
<feature type="domain" description="FAD-dependent oxidoreductase 2 FAD-binding" evidence="3">
    <location>
        <begin position="2"/>
        <end position="250"/>
    </location>
</feature>